<proteinExistence type="predicted"/>
<name>A0A5A9NNT9_9TELE</name>
<feature type="domain" description="Ig-like" evidence="1">
    <location>
        <begin position="1"/>
        <end position="61"/>
    </location>
</feature>
<dbReference type="InterPro" id="IPR013783">
    <property type="entry name" value="Ig-like_fold"/>
</dbReference>
<dbReference type="Proteomes" id="UP000324632">
    <property type="component" value="Chromosome 14"/>
</dbReference>
<dbReference type="PANTHER" id="PTHR21063">
    <property type="entry name" value="LFA-3"/>
    <property type="match status" value="1"/>
</dbReference>
<dbReference type="Gene3D" id="2.60.40.10">
    <property type="entry name" value="Immunoglobulins"/>
    <property type="match status" value="1"/>
</dbReference>
<evidence type="ECO:0000313" key="2">
    <source>
        <dbReference type="EMBL" id="KAA0711774.1"/>
    </source>
</evidence>
<reference evidence="2 3" key="1">
    <citation type="journal article" date="2019" name="Mol. Ecol. Resour.">
        <title>Chromosome-level genome assembly of Triplophysa tibetana, a fish adapted to the harsh high-altitude environment of the Tibetan Plateau.</title>
        <authorList>
            <person name="Yang X."/>
            <person name="Liu H."/>
            <person name="Ma Z."/>
            <person name="Zou Y."/>
            <person name="Zou M."/>
            <person name="Mao Y."/>
            <person name="Li X."/>
            <person name="Wang H."/>
            <person name="Chen T."/>
            <person name="Wang W."/>
            <person name="Yang R."/>
        </authorList>
    </citation>
    <scope>NUCLEOTIDE SEQUENCE [LARGE SCALE GENOMIC DNA]</scope>
    <source>
        <strain evidence="2">TTIB1903HZAU</strain>
        <tissue evidence="2">Muscle</tissue>
    </source>
</reference>
<dbReference type="InterPro" id="IPR036179">
    <property type="entry name" value="Ig-like_dom_sf"/>
</dbReference>
<sequence>MNVSHDVSVSWYKRKSLLSSISVSEHSIIRSISLHLECLDDSDVYSCVINNSISTQTQHLNTDVCHKCSDSPEMRNMWIIIFTVIFALLI</sequence>
<dbReference type="CDD" id="cd00096">
    <property type="entry name" value="Ig"/>
    <property type="match status" value="1"/>
</dbReference>
<dbReference type="PROSITE" id="PS50835">
    <property type="entry name" value="IG_LIKE"/>
    <property type="match status" value="1"/>
</dbReference>
<dbReference type="PANTHER" id="PTHR21063:SF4">
    <property type="entry name" value="CD48 ANTIGEN-RELATED"/>
    <property type="match status" value="1"/>
</dbReference>
<organism evidence="2 3">
    <name type="scientific">Triplophysa tibetana</name>
    <dbReference type="NCBI Taxonomy" id="1572043"/>
    <lineage>
        <taxon>Eukaryota</taxon>
        <taxon>Metazoa</taxon>
        <taxon>Chordata</taxon>
        <taxon>Craniata</taxon>
        <taxon>Vertebrata</taxon>
        <taxon>Euteleostomi</taxon>
        <taxon>Actinopterygii</taxon>
        <taxon>Neopterygii</taxon>
        <taxon>Teleostei</taxon>
        <taxon>Ostariophysi</taxon>
        <taxon>Cypriniformes</taxon>
        <taxon>Nemacheilidae</taxon>
        <taxon>Triplophysa</taxon>
    </lineage>
</organism>
<evidence type="ECO:0000259" key="1">
    <source>
        <dbReference type="PROSITE" id="PS50835"/>
    </source>
</evidence>
<protein>
    <recommendedName>
        <fullName evidence="1">Ig-like domain-containing protein</fullName>
    </recommendedName>
</protein>
<evidence type="ECO:0000313" key="3">
    <source>
        <dbReference type="Proteomes" id="UP000324632"/>
    </source>
</evidence>
<gene>
    <name evidence="2" type="ORF">E1301_Tti024209</name>
</gene>
<keyword evidence="3" id="KW-1185">Reference proteome</keyword>
<dbReference type="EMBL" id="SOYY01000014">
    <property type="protein sequence ID" value="KAA0711774.1"/>
    <property type="molecule type" value="Genomic_DNA"/>
</dbReference>
<accession>A0A5A9NNT9</accession>
<dbReference type="AlphaFoldDB" id="A0A5A9NNT9"/>
<dbReference type="SUPFAM" id="SSF48726">
    <property type="entry name" value="Immunoglobulin"/>
    <property type="match status" value="1"/>
</dbReference>
<dbReference type="InterPro" id="IPR007110">
    <property type="entry name" value="Ig-like_dom"/>
</dbReference>
<comment type="caution">
    <text evidence="2">The sequence shown here is derived from an EMBL/GenBank/DDBJ whole genome shotgun (WGS) entry which is preliminary data.</text>
</comment>